<dbReference type="GO" id="GO:0005524">
    <property type="term" value="F:ATP binding"/>
    <property type="evidence" value="ECO:0007669"/>
    <property type="project" value="UniProtKB-KW"/>
</dbReference>
<evidence type="ECO:0000313" key="5">
    <source>
        <dbReference type="EMBL" id="PVZ94905.1"/>
    </source>
</evidence>
<sequence length="609" mass="64623">MPTDGPSAPPGEHRVASVLIDSPLPQLDHLFDYRIPDALVGQVVPGVRVKVPLRVARRIADALVVTTSATSEVPGELTPIEELVSPIPVLTPEVFALARAAADRAAGNASDILRLAVPRRHVRVEKAWLEREILPEQPLPAAPDVTGFSDDALGAGRHALAAPPGVVEVDGTWIGEWAVTLARLAVAQLAQGRSAILAVADYRDQDQLTLALASLVEPHWVVRVDARQTAPARYRSFLETLEPAPRIVIGARSVVYAPAHRLGLIAFWNDGDGLFAEQLAPYVHARDAALIRQEQSGCALVFAAHSPSSAVERLVGLGWLTMAEPVRKRTPRVVLTPEDPTSPRIPHAAWRAASEALAAGPVLIQVARPGSAALEARGRGEPMAADAGQTAHDLARAFPRVRVILADGEHPVERIGSEPALVIATRGAEPIAAGGYRAVLLLDGPRMLSRESARVAEDCLRWWSAAASLAAPGAAVHLVGIDGDLGLAMATWRQNDFMAREVAERKHLRFPPAVRIASVTGTSRLVSDAVSAAEAAGAQVLSTEPVDGPGSGSVRTVLRFDYGHGAAVAGALRTAIVTTATGRRRPAKDERGFRPPPTLRVRMDDVDAL</sequence>
<evidence type="ECO:0000259" key="4">
    <source>
        <dbReference type="Pfam" id="PF17764"/>
    </source>
</evidence>
<protein>
    <recommendedName>
        <fullName evidence="4">Primosomal protein N' 3' DNA-binding domain-containing protein</fullName>
    </recommendedName>
</protein>
<dbReference type="GO" id="GO:0006302">
    <property type="term" value="P:double-strand break repair"/>
    <property type="evidence" value="ECO:0007669"/>
    <property type="project" value="TreeGrafter"/>
</dbReference>
<dbReference type="GO" id="GO:0006310">
    <property type="term" value="P:DNA recombination"/>
    <property type="evidence" value="ECO:0007669"/>
    <property type="project" value="TreeGrafter"/>
</dbReference>
<dbReference type="InterPro" id="IPR027417">
    <property type="entry name" value="P-loop_NTPase"/>
</dbReference>
<dbReference type="GO" id="GO:0043138">
    <property type="term" value="F:3'-5' DNA helicase activity"/>
    <property type="evidence" value="ECO:0007669"/>
    <property type="project" value="TreeGrafter"/>
</dbReference>
<name>A0A2V1HQT4_9MICO</name>
<gene>
    <name evidence="5" type="ORF">DDQ50_11650</name>
</gene>
<dbReference type="Gene3D" id="3.40.1440.60">
    <property type="entry name" value="PriA, 3(prime) DNA-binding domain"/>
    <property type="match status" value="1"/>
</dbReference>
<keyword evidence="2" id="KW-0067">ATP-binding</keyword>
<accession>A0A2V1HQT4</accession>
<dbReference type="AlphaFoldDB" id="A0A2V1HQT4"/>
<dbReference type="Pfam" id="PF17764">
    <property type="entry name" value="PriA_3primeBD"/>
    <property type="match status" value="1"/>
</dbReference>
<evidence type="ECO:0000313" key="6">
    <source>
        <dbReference type="Proteomes" id="UP000244893"/>
    </source>
</evidence>
<dbReference type="InterPro" id="IPR041222">
    <property type="entry name" value="PriA_3primeBD"/>
</dbReference>
<comment type="caution">
    <text evidence="5">The sequence shown here is derived from an EMBL/GenBank/DDBJ whole genome shotgun (WGS) entry which is preliminary data.</text>
</comment>
<dbReference type="PANTHER" id="PTHR30580:SF0">
    <property type="entry name" value="PRIMOSOMAL PROTEIN N"/>
    <property type="match status" value="1"/>
</dbReference>
<dbReference type="InterPro" id="IPR042115">
    <property type="entry name" value="PriA_3primeBD_sf"/>
</dbReference>
<keyword evidence="1" id="KW-0547">Nucleotide-binding</keyword>
<dbReference type="Proteomes" id="UP000244893">
    <property type="component" value="Unassembled WGS sequence"/>
</dbReference>
<reference evidence="5 6" key="1">
    <citation type="submission" date="2018-05" db="EMBL/GenBank/DDBJ databases">
        <title>Amnibacterium sp. M8JJ-5, whole genome shotgun sequence.</title>
        <authorList>
            <person name="Tuo L."/>
        </authorList>
    </citation>
    <scope>NUCLEOTIDE SEQUENCE [LARGE SCALE GENOMIC DNA]</scope>
    <source>
        <strain evidence="5 6">M8JJ-5</strain>
    </source>
</reference>
<evidence type="ECO:0000256" key="3">
    <source>
        <dbReference type="ARBA" id="ARBA00023125"/>
    </source>
</evidence>
<keyword evidence="6" id="KW-1185">Reference proteome</keyword>
<dbReference type="GO" id="GO:0003677">
    <property type="term" value="F:DNA binding"/>
    <property type="evidence" value="ECO:0007669"/>
    <property type="project" value="UniProtKB-KW"/>
</dbReference>
<organism evidence="5 6">
    <name type="scientific">Amnibacterium flavum</name>
    <dbReference type="NCBI Taxonomy" id="2173173"/>
    <lineage>
        <taxon>Bacteria</taxon>
        <taxon>Bacillati</taxon>
        <taxon>Actinomycetota</taxon>
        <taxon>Actinomycetes</taxon>
        <taxon>Micrococcales</taxon>
        <taxon>Microbacteriaceae</taxon>
        <taxon>Amnibacterium</taxon>
    </lineage>
</organism>
<dbReference type="OrthoDB" id="3177118at2"/>
<dbReference type="GO" id="GO:0006270">
    <property type="term" value="P:DNA replication initiation"/>
    <property type="evidence" value="ECO:0007669"/>
    <property type="project" value="TreeGrafter"/>
</dbReference>
<feature type="domain" description="Primosomal protein N' 3' DNA-binding" evidence="4">
    <location>
        <begin position="18"/>
        <end position="118"/>
    </location>
</feature>
<keyword evidence="3" id="KW-0238">DNA-binding</keyword>
<dbReference type="EMBL" id="QEOP01000002">
    <property type="protein sequence ID" value="PVZ94905.1"/>
    <property type="molecule type" value="Genomic_DNA"/>
</dbReference>
<dbReference type="Gene3D" id="3.40.50.300">
    <property type="entry name" value="P-loop containing nucleotide triphosphate hydrolases"/>
    <property type="match status" value="1"/>
</dbReference>
<dbReference type="PANTHER" id="PTHR30580">
    <property type="entry name" value="PRIMOSOMAL PROTEIN N"/>
    <property type="match status" value="1"/>
</dbReference>
<evidence type="ECO:0000256" key="1">
    <source>
        <dbReference type="ARBA" id="ARBA00022741"/>
    </source>
</evidence>
<dbReference type="RefSeq" id="WP_116757418.1">
    <property type="nucleotide sequence ID" value="NZ_JBHUEX010000001.1"/>
</dbReference>
<evidence type="ECO:0000256" key="2">
    <source>
        <dbReference type="ARBA" id="ARBA00022840"/>
    </source>
</evidence>
<proteinExistence type="predicted"/>